<protein>
    <submittedName>
        <fullName evidence="1">Uncharacterized protein</fullName>
    </submittedName>
</protein>
<accession>A0A3B3HN57</accession>
<dbReference type="Ensembl" id="ENSORLT00000032752.1">
    <property type="protein sequence ID" value="ENSORLP00000033153.1"/>
    <property type="gene ID" value="ENSORLG00000026985.1"/>
</dbReference>
<dbReference type="GeneTree" id="ENSGT00940000180245"/>
<dbReference type="InParanoid" id="A0A3B3HN57"/>
<evidence type="ECO:0000313" key="1">
    <source>
        <dbReference type="Ensembl" id="ENSORLP00000033153.1"/>
    </source>
</evidence>
<dbReference type="AlphaFoldDB" id="A0A3B3HN57"/>
<reference evidence="1 2" key="1">
    <citation type="journal article" date="2007" name="Nature">
        <title>The medaka draft genome and insights into vertebrate genome evolution.</title>
        <authorList>
            <person name="Kasahara M."/>
            <person name="Naruse K."/>
            <person name="Sasaki S."/>
            <person name="Nakatani Y."/>
            <person name="Qu W."/>
            <person name="Ahsan B."/>
            <person name="Yamada T."/>
            <person name="Nagayasu Y."/>
            <person name="Doi K."/>
            <person name="Kasai Y."/>
            <person name="Jindo T."/>
            <person name="Kobayashi D."/>
            <person name="Shimada A."/>
            <person name="Toyoda A."/>
            <person name="Kuroki Y."/>
            <person name="Fujiyama A."/>
            <person name="Sasaki T."/>
            <person name="Shimizu A."/>
            <person name="Asakawa S."/>
            <person name="Shimizu N."/>
            <person name="Hashimoto S."/>
            <person name="Yang J."/>
            <person name="Lee Y."/>
            <person name="Matsushima K."/>
            <person name="Sugano S."/>
            <person name="Sakaizumi M."/>
            <person name="Narita T."/>
            <person name="Ohishi K."/>
            <person name="Haga S."/>
            <person name="Ohta F."/>
            <person name="Nomoto H."/>
            <person name="Nogata K."/>
            <person name="Morishita T."/>
            <person name="Endo T."/>
            <person name="Shin-I T."/>
            <person name="Takeda H."/>
            <person name="Morishita S."/>
            <person name="Kohara Y."/>
        </authorList>
    </citation>
    <scope>NUCLEOTIDE SEQUENCE [LARGE SCALE GENOMIC DNA]</scope>
    <source>
        <strain evidence="1 2">Hd-rR</strain>
    </source>
</reference>
<evidence type="ECO:0000313" key="2">
    <source>
        <dbReference type="Proteomes" id="UP000001038"/>
    </source>
</evidence>
<proteinExistence type="predicted"/>
<name>A0A3B3HN57_ORYLA</name>
<dbReference type="Proteomes" id="UP000001038">
    <property type="component" value="Chromosome 12"/>
</dbReference>
<dbReference type="Bgee" id="ENSORLG00000026985">
    <property type="expression patterns" value="Expressed in muscle tissue and 1 other cell type or tissue"/>
</dbReference>
<keyword evidence="2" id="KW-1185">Reference proteome</keyword>
<organism evidence="1 2">
    <name type="scientific">Oryzias latipes</name>
    <name type="common">Japanese rice fish</name>
    <name type="synonym">Japanese killifish</name>
    <dbReference type="NCBI Taxonomy" id="8090"/>
    <lineage>
        <taxon>Eukaryota</taxon>
        <taxon>Metazoa</taxon>
        <taxon>Chordata</taxon>
        <taxon>Craniata</taxon>
        <taxon>Vertebrata</taxon>
        <taxon>Euteleostomi</taxon>
        <taxon>Actinopterygii</taxon>
        <taxon>Neopterygii</taxon>
        <taxon>Teleostei</taxon>
        <taxon>Neoteleostei</taxon>
        <taxon>Acanthomorphata</taxon>
        <taxon>Ovalentaria</taxon>
        <taxon>Atherinomorphae</taxon>
        <taxon>Beloniformes</taxon>
        <taxon>Adrianichthyidae</taxon>
        <taxon>Oryziinae</taxon>
        <taxon>Oryzias</taxon>
    </lineage>
</organism>
<sequence length="112" mass="12097">MGSGTVMSWPFSRRHVTCAAASGRGAPLRKRAGGRVLTSDLPRRSLLEMSKVSPTAAVSTPPVPRFCSRRLSRILEKRGSCRAVGLSHTSGNYLERQISTMCHSTEEPDSPG</sequence>
<reference evidence="1" key="2">
    <citation type="submission" date="2025-08" db="UniProtKB">
        <authorList>
            <consortium name="Ensembl"/>
        </authorList>
    </citation>
    <scope>IDENTIFICATION</scope>
    <source>
        <strain evidence="1">Hd-rR</strain>
    </source>
</reference>
<reference evidence="1" key="3">
    <citation type="submission" date="2025-09" db="UniProtKB">
        <authorList>
            <consortium name="Ensembl"/>
        </authorList>
    </citation>
    <scope>IDENTIFICATION</scope>
    <source>
        <strain evidence="1">Hd-rR</strain>
    </source>
</reference>